<dbReference type="Proteomes" id="UP001195941">
    <property type="component" value="Unassembled WGS sequence"/>
</dbReference>
<evidence type="ECO:0000256" key="1">
    <source>
        <dbReference type="ARBA" id="ARBA00022729"/>
    </source>
</evidence>
<protein>
    <submittedName>
        <fullName evidence="4">Transporter substrate-binding domain-containing protein</fullName>
    </submittedName>
</protein>
<evidence type="ECO:0000256" key="2">
    <source>
        <dbReference type="SAM" id="SignalP"/>
    </source>
</evidence>
<feature type="chain" id="PRO_5045522744" evidence="2">
    <location>
        <begin position="22"/>
        <end position="243"/>
    </location>
</feature>
<dbReference type="Pfam" id="PF00497">
    <property type="entry name" value="SBP_bac_3"/>
    <property type="match status" value="1"/>
</dbReference>
<dbReference type="PANTHER" id="PTHR35936:SF19">
    <property type="entry name" value="AMINO-ACID-BINDING PROTEIN YXEM-RELATED"/>
    <property type="match status" value="1"/>
</dbReference>
<dbReference type="PANTHER" id="PTHR35936">
    <property type="entry name" value="MEMBRANE-BOUND LYTIC MUREIN TRANSGLYCOSYLASE F"/>
    <property type="match status" value="1"/>
</dbReference>
<evidence type="ECO:0000313" key="5">
    <source>
        <dbReference type="Proteomes" id="UP001195941"/>
    </source>
</evidence>
<proteinExistence type="predicted"/>
<dbReference type="SUPFAM" id="SSF53850">
    <property type="entry name" value="Periplasmic binding protein-like II"/>
    <property type="match status" value="1"/>
</dbReference>
<dbReference type="InterPro" id="IPR001638">
    <property type="entry name" value="Solute-binding_3/MltF_N"/>
</dbReference>
<accession>A0ABS5HSR5</accession>
<organism evidence="4 5">
    <name type="scientific">Thalassovita aquimarina</name>
    <dbReference type="NCBI Taxonomy" id="2785917"/>
    <lineage>
        <taxon>Bacteria</taxon>
        <taxon>Pseudomonadati</taxon>
        <taxon>Pseudomonadota</taxon>
        <taxon>Alphaproteobacteria</taxon>
        <taxon>Rhodobacterales</taxon>
        <taxon>Roseobacteraceae</taxon>
        <taxon>Thalassovita</taxon>
    </lineage>
</organism>
<dbReference type="SMART" id="SM00062">
    <property type="entry name" value="PBPb"/>
    <property type="match status" value="1"/>
</dbReference>
<evidence type="ECO:0000313" key="4">
    <source>
        <dbReference type="EMBL" id="MBR9651965.1"/>
    </source>
</evidence>
<evidence type="ECO:0000259" key="3">
    <source>
        <dbReference type="SMART" id="SM00062"/>
    </source>
</evidence>
<keyword evidence="5" id="KW-1185">Reference proteome</keyword>
<keyword evidence="1 2" id="KW-0732">Signal</keyword>
<dbReference type="EMBL" id="JADMKU010000010">
    <property type="protein sequence ID" value="MBR9651965.1"/>
    <property type="molecule type" value="Genomic_DNA"/>
</dbReference>
<dbReference type="Gene3D" id="3.40.190.10">
    <property type="entry name" value="Periplasmic binding protein-like II"/>
    <property type="match status" value="2"/>
</dbReference>
<gene>
    <name evidence="4" type="ORF">IT775_12615</name>
</gene>
<comment type="caution">
    <text evidence="4">The sequence shown here is derived from an EMBL/GenBank/DDBJ whole genome shotgun (WGS) entry which is preliminary data.</text>
</comment>
<feature type="domain" description="Solute-binding protein family 3/N-terminal" evidence="3">
    <location>
        <begin position="23"/>
        <end position="238"/>
    </location>
</feature>
<dbReference type="RefSeq" id="WP_212701479.1">
    <property type="nucleotide sequence ID" value="NZ_JADMKU010000010.1"/>
</dbReference>
<feature type="signal peptide" evidence="2">
    <location>
        <begin position="1"/>
        <end position="21"/>
    </location>
</feature>
<sequence>MMKICSIIFAGFLCLPAQAFAQTVTIGTADTYDAGDYTVDPSALQGFDKAFGDLLCKRGALSCEWKVMGRGDLLPALEAKEVDVILAAMPLSEDLGDAIETTAAYLYPDPFDIVGRPGFDPFGNVKTVAAIPDPAIDAWHGTSGYNIVYFRTLEEALQAVERGEAEIAVGEHEDLAPLVEATEGRLEIVNPGRRLRPGVTMALHADNIDLRFTFEDLIYDLSQDGSLNALNKEWFGDDAVKWQ</sequence>
<reference evidence="4 5" key="1">
    <citation type="journal article" date="2021" name="Arch. Microbiol.">
        <title>Thalassobius aquimarinus sp. nov., isolated from the Sea of Japan seashore.</title>
        <authorList>
            <person name="Kurilenko V.V."/>
            <person name="Romanenko L.A."/>
            <person name="Chernysheva N.Y."/>
            <person name="Velansky P.V."/>
            <person name="Tekutyeva L.A."/>
            <person name="Isaeva M.P."/>
            <person name="Mikhailov V.V."/>
        </authorList>
    </citation>
    <scope>NUCLEOTIDE SEQUENCE [LARGE SCALE GENOMIC DNA]</scope>
    <source>
        <strain evidence="4 5">KMM 8518</strain>
    </source>
</reference>
<name>A0ABS5HSR5_9RHOB</name>